<protein>
    <submittedName>
        <fullName evidence="1">DUF779 domain-containing protein</fullName>
    </submittedName>
</protein>
<gene>
    <name evidence="1" type="ORF">H9632_06600</name>
</gene>
<organism evidence="1 2">
    <name type="scientific">Solibacillus merdavium</name>
    <dbReference type="NCBI Taxonomy" id="2762218"/>
    <lineage>
        <taxon>Bacteria</taxon>
        <taxon>Bacillati</taxon>
        <taxon>Bacillota</taxon>
        <taxon>Bacilli</taxon>
        <taxon>Bacillales</taxon>
        <taxon>Caryophanaceae</taxon>
        <taxon>Solibacillus</taxon>
    </lineage>
</organism>
<evidence type="ECO:0000313" key="2">
    <source>
        <dbReference type="Proteomes" id="UP000600565"/>
    </source>
</evidence>
<name>A0ABR8XLC2_9BACL</name>
<dbReference type="PIRSF" id="PIRSF009151">
    <property type="entry name" value="DUF779"/>
    <property type="match status" value="1"/>
</dbReference>
<evidence type="ECO:0000313" key="1">
    <source>
        <dbReference type="EMBL" id="MBD8032732.1"/>
    </source>
</evidence>
<dbReference type="Pfam" id="PF05610">
    <property type="entry name" value="DUF779"/>
    <property type="match status" value="1"/>
</dbReference>
<proteinExistence type="predicted"/>
<dbReference type="Proteomes" id="UP000600565">
    <property type="component" value="Unassembled WGS sequence"/>
</dbReference>
<sequence>MDKLIVTEKAVEVIELLKAKHGNLVFEQSSGCCDGTVPMCFQADGHYISSQLVLIGEIAGVPYYIDKHQAEYLKHMQLLVDVMEGRGASFSLESAEGFAFLMKSSVME</sequence>
<comment type="caution">
    <text evidence="1">The sequence shown here is derived from an EMBL/GenBank/DDBJ whole genome shotgun (WGS) entry which is preliminary data.</text>
</comment>
<dbReference type="EMBL" id="JACSPW010000004">
    <property type="protein sequence ID" value="MBD8032732.1"/>
    <property type="molecule type" value="Genomic_DNA"/>
</dbReference>
<dbReference type="RefSeq" id="WP_191703316.1">
    <property type="nucleotide sequence ID" value="NZ_JACSPW010000004.1"/>
</dbReference>
<dbReference type="InterPro" id="IPR008497">
    <property type="entry name" value="DUF779"/>
</dbReference>
<accession>A0ABR8XLC2</accession>
<keyword evidence="2" id="KW-1185">Reference proteome</keyword>
<reference evidence="1 2" key="1">
    <citation type="submission" date="2020-08" db="EMBL/GenBank/DDBJ databases">
        <title>A Genomic Blueprint of the Chicken Gut Microbiome.</title>
        <authorList>
            <person name="Gilroy R."/>
            <person name="Ravi A."/>
            <person name="Getino M."/>
            <person name="Pursley I."/>
            <person name="Horton D.L."/>
            <person name="Alikhan N.-F."/>
            <person name="Baker D."/>
            <person name="Gharbi K."/>
            <person name="Hall N."/>
            <person name="Watson M."/>
            <person name="Adriaenssens E.M."/>
            <person name="Foster-Nyarko E."/>
            <person name="Jarju S."/>
            <person name="Secka A."/>
            <person name="Antonio M."/>
            <person name="Oren A."/>
            <person name="Chaudhuri R."/>
            <person name="La Ragione R.M."/>
            <person name="Hildebrand F."/>
            <person name="Pallen M.J."/>
        </authorList>
    </citation>
    <scope>NUCLEOTIDE SEQUENCE [LARGE SCALE GENOMIC DNA]</scope>
    <source>
        <strain evidence="1 2">Sa1YVA6</strain>
    </source>
</reference>